<reference evidence="13" key="1">
    <citation type="submission" date="2017-05" db="EMBL/GenBank/DDBJ databases">
        <title>Improved OligoMM genomes.</title>
        <authorList>
            <person name="Garzetti D."/>
        </authorList>
    </citation>
    <scope>NUCLEOTIDE SEQUENCE [LARGE SCALE GENOMIC DNA]</scope>
    <source>
        <strain evidence="13">YL45</strain>
    </source>
</reference>
<evidence type="ECO:0000256" key="6">
    <source>
        <dbReference type="ARBA" id="ARBA00023125"/>
    </source>
</evidence>
<keyword evidence="6 9" id="KW-0238">DNA-binding</keyword>
<evidence type="ECO:0000259" key="11">
    <source>
        <dbReference type="PROSITE" id="PS51900"/>
    </source>
</evidence>
<dbReference type="GO" id="GO:0006310">
    <property type="term" value="P:DNA recombination"/>
    <property type="evidence" value="ECO:0007669"/>
    <property type="project" value="UniProtKB-KW"/>
</dbReference>
<evidence type="ECO:0000313" key="12">
    <source>
        <dbReference type="EMBL" id="OXE45792.1"/>
    </source>
</evidence>
<dbReference type="InterPro" id="IPR010998">
    <property type="entry name" value="Integrase_recombinase_N"/>
</dbReference>
<dbReference type="EMBL" id="NHMP01000007">
    <property type="protein sequence ID" value="OXE45792.1"/>
    <property type="molecule type" value="Genomic_DNA"/>
</dbReference>
<dbReference type="InterPro" id="IPR011010">
    <property type="entry name" value="DNA_brk_join_enz"/>
</dbReference>
<name>A0A227KE59_9BURK</name>
<dbReference type="PROSITE" id="PS51898">
    <property type="entry name" value="TYR_RECOMBINASE"/>
    <property type="match status" value="1"/>
</dbReference>
<dbReference type="Pfam" id="PF00589">
    <property type="entry name" value="Phage_integrase"/>
    <property type="match status" value="1"/>
</dbReference>
<dbReference type="GO" id="GO:0051301">
    <property type="term" value="P:cell division"/>
    <property type="evidence" value="ECO:0007669"/>
    <property type="project" value="UniProtKB-KW"/>
</dbReference>
<evidence type="ECO:0000256" key="7">
    <source>
        <dbReference type="ARBA" id="ARBA00023172"/>
    </source>
</evidence>
<dbReference type="InterPro" id="IPR013762">
    <property type="entry name" value="Integrase-like_cat_sf"/>
</dbReference>
<dbReference type="Gene3D" id="1.10.150.130">
    <property type="match status" value="1"/>
</dbReference>
<evidence type="ECO:0000313" key="13">
    <source>
        <dbReference type="Proteomes" id="UP000214610"/>
    </source>
</evidence>
<feature type="domain" description="Tyr recombinase" evidence="10">
    <location>
        <begin position="306"/>
        <end position="516"/>
    </location>
</feature>
<comment type="caution">
    <text evidence="12">The sequence shown here is derived from an EMBL/GenBank/DDBJ whole genome shotgun (WGS) entry which is preliminary data.</text>
</comment>
<proteinExistence type="predicted"/>
<dbReference type="GeneID" id="78361391"/>
<dbReference type="GO" id="GO:0003677">
    <property type="term" value="F:DNA binding"/>
    <property type="evidence" value="ECO:0007669"/>
    <property type="project" value="UniProtKB-UniRule"/>
</dbReference>
<organism evidence="12 13">
    <name type="scientific">Turicimonas muris</name>
    <dbReference type="NCBI Taxonomy" id="1796652"/>
    <lineage>
        <taxon>Bacteria</taxon>
        <taxon>Pseudomonadati</taxon>
        <taxon>Pseudomonadota</taxon>
        <taxon>Betaproteobacteria</taxon>
        <taxon>Burkholderiales</taxon>
        <taxon>Sutterellaceae</taxon>
        <taxon>Turicimonas</taxon>
    </lineage>
</organism>
<keyword evidence="13" id="KW-1185">Reference proteome</keyword>
<gene>
    <name evidence="12" type="ORF">ADH67_10245</name>
</gene>
<keyword evidence="3" id="KW-0132">Cell division</keyword>
<comment type="subcellular location">
    <subcellularLocation>
        <location evidence="1">Cytoplasm</location>
    </subcellularLocation>
</comment>
<evidence type="ECO:0000256" key="1">
    <source>
        <dbReference type="ARBA" id="ARBA00004496"/>
    </source>
</evidence>
<dbReference type="InterPro" id="IPR002104">
    <property type="entry name" value="Integrase_catalytic"/>
</dbReference>
<evidence type="ECO:0000259" key="10">
    <source>
        <dbReference type="PROSITE" id="PS51898"/>
    </source>
</evidence>
<dbReference type="PANTHER" id="PTHR30349">
    <property type="entry name" value="PHAGE INTEGRASE-RELATED"/>
    <property type="match status" value="1"/>
</dbReference>
<evidence type="ECO:0000256" key="5">
    <source>
        <dbReference type="ARBA" id="ARBA00022908"/>
    </source>
</evidence>
<dbReference type="PANTHER" id="PTHR30349:SF77">
    <property type="entry name" value="TYROSINE RECOMBINASE XERC"/>
    <property type="match status" value="1"/>
</dbReference>
<keyword evidence="5" id="KW-0229">DNA integration</keyword>
<feature type="domain" description="Core-binding (CB)" evidence="11">
    <location>
        <begin position="155"/>
        <end position="277"/>
    </location>
</feature>
<dbReference type="PROSITE" id="PS51900">
    <property type="entry name" value="CB"/>
    <property type="match status" value="1"/>
</dbReference>
<dbReference type="InterPro" id="IPR050090">
    <property type="entry name" value="Tyrosine_recombinase_XerCD"/>
</dbReference>
<dbReference type="SUPFAM" id="SSF56349">
    <property type="entry name" value="DNA breaking-rejoining enzymes"/>
    <property type="match status" value="1"/>
</dbReference>
<evidence type="ECO:0000256" key="3">
    <source>
        <dbReference type="ARBA" id="ARBA00022618"/>
    </source>
</evidence>
<dbReference type="GO" id="GO:0007059">
    <property type="term" value="P:chromosome segregation"/>
    <property type="evidence" value="ECO:0007669"/>
    <property type="project" value="UniProtKB-KW"/>
</dbReference>
<keyword evidence="2" id="KW-0963">Cytoplasm</keyword>
<keyword evidence="7" id="KW-0233">DNA recombination</keyword>
<dbReference type="AlphaFoldDB" id="A0A227KE59"/>
<evidence type="ECO:0000256" key="2">
    <source>
        <dbReference type="ARBA" id="ARBA00022490"/>
    </source>
</evidence>
<dbReference type="InterPro" id="IPR044068">
    <property type="entry name" value="CB"/>
</dbReference>
<evidence type="ECO:0000256" key="4">
    <source>
        <dbReference type="ARBA" id="ARBA00022829"/>
    </source>
</evidence>
<protein>
    <submittedName>
        <fullName evidence="12">Integrase</fullName>
    </submittedName>
</protein>
<dbReference type="Proteomes" id="UP000214610">
    <property type="component" value="Unassembled WGS sequence"/>
</dbReference>
<dbReference type="GO" id="GO:0015074">
    <property type="term" value="P:DNA integration"/>
    <property type="evidence" value="ECO:0007669"/>
    <property type="project" value="UniProtKB-KW"/>
</dbReference>
<dbReference type="RefSeq" id="WP_066592676.1">
    <property type="nucleotide sequence ID" value="NZ_CAJTBZ010000015.1"/>
</dbReference>
<dbReference type="Gene3D" id="1.10.443.10">
    <property type="entry name" value="Intergrase catalytic core"/>
    <property type="match status" value="1"/>
</dbReference>
<accession>A0A227KE59</accession>
<sequence length="521" mass="58865">MSQLDFDAPLSQYFFEDVSEHLKSNEIYNLDDLMDLIYINDNNWWKSVHLEKETANGILKWLYDHRLEGVELPDSVLKKAIELTKPYYGHKIGVVAGAQFTEVVNPETHFKKVPQRAGFMHSERSQIVPLESFKVPDLFNGREGTNRGDKANCQLSAEDDLQAIHSWLKARGKNQNTQAAYKKEAERFLLWAIIEKRTALSSLTLEDCAEYLTWLEMLGRSSDETWGARWNQPQSTWLGPKNTTRSSGAWRPFSSALSYSSRKIAMTVVRQLFSFLQKTGYLKMNPFDQISPKIPLLPGEGKPKEYADRSLSKEQWDEILAYLEAMPESIQKARLKVILLLGKGLGMRCSEMINARSSWIAARNIGGSSVMFITVIGKGDKERRLPLSNEQVKMISDYLELRNLPPLGDEAGSQSLLLASMRKSKKNLEGGVTRSGLYVILSNFLGDVADHIKKERPLDAAKLRTSSTHWLRHTFAVTSLEVMPVNVVQTALGHASVGTTSKYIIPDEQTIVEALKKKPDL</sequence>
<evidence type="ECO:0000256" key="8">
    <source>
        <dbReference type="ARBA" id="ARBA00023306"/>
    </source>
</evidence>
<keyword evidence="8" id="KW-0131">Cell cycle</keyword>
<dbReference type="GO" id="GO:0005737">
    <property type="term" value="C:cytoplasm"/>
    <property type="evidence" value="ECO:0007669"/>
    <property type="project" value="UniProtKB-SubCell"/>
</dbReference>
<evidence type="ECO:0000256" key="9">
    <source>
        <dbReference type="PROSITE-ProRule" id="PRU01248"/>
    </source>
</evidence>
<keyword evidence="4" id="KW-0159">Chromosome partition</keyword>